<evidence type="ECO:0000313" key="3">
    <source>
        <dbReference type="Proteomes" id="UP000494206"/>
    </source>
</evidence>
<feature type="region of interest" description="Disordered" evidence="1">
    <location>
        <begin position="115"/>
        <end position="224"/>
    </location>
</feature>
<sequence length="465" mass="51333">MLSGNTTMMNDYIMFRLLVDDTDRHKQKRSSLQPPTTALLGTSPRASFMLPRGSIVSTNEPFCSPMVPHVPIRERLARRGTSADMCDDASAYTCYAPRRRRMSLLQSLRQQNRALADSGLDMHRQRTDSESTNRDTCSPTNNNNTASKGGSNGGGGGAGCSPPVTPTRKPTISSQIKHKIFGRKDKQKVYNNGEYSQSCDPINGVRSRKSPSTTNDSGRGSQGHLEDKMDALAINQRCQCGGDDCCEIERDAPILVAKKPNGFRRRRTHSCPDLSLMPSLCCSQKRCPIVDMESDEETHFERVKRACSPISAADCLVERRLNRKFVEQRRQQVAMSNIDEVSDDVVSRMSAMSRRSAQTEELADFDDNVSSIVLDQFLSSTHLNFDEDSDSLTGTIENEASEFDDSAPTASSSNTAASVQTDLTLLNVEQEIESYLEHCRATNNGISNEGFLANPSFASRPSMLL</sequence>
<feature type="compositionally biased region" description="Gly residues" evidence="1">
    <location>
        <begin position="150"/>
        <end position="159"/>
    </location>
</feature>
<organism evidence="2 3">
    <name type="scientific">Caenorhabditis bovis</name>
    <dbReference type="NCBI Taxonomy" id="2654633"/>
    <lineage>
        <taxon>Eukaryota</taxon>
        <taxon>Metazoa</taxon>
        <taxon>Ecdysozoa</taxon>
        <taxon>Nematoda</taxon>
        <taxon>Chromadorea</taxon>
        <taxon>Rhabditida</taxon>
        <taxon>Rhabditina</taxon>
        <taxon>Rhabditomorpha</taxon>
        <taxon>Rhabditoidea</taxon>
        <taxon>Rhabditidae</taxon>
        <taxon>Peloderinae</taxon>
        <taxon>Caenorhabditis</taxon>
    </lineage>
</organism>
<dbReference type="OrthoDB" id="5864499at2759"/>
<dbReference type="EMBL" id="CADEPM010000004">
    <property type="protein sequence ID" value="CAB3403884.1"/>
    <property type="molecule type" value="Genomic_DNA"/>
</dbReference>
<proteinExistence type="predicted"/>
<reference evidence="2 3" key="1">
    <citation type="submission" date="2020-04" db="EMBL/GenBank/DDBJ databases">
        <authorList>
            <person name="Laetsch R D."/>
            <person name="Stevens L."/>
            <person name="Kumar S."/>
            <person name="Blaxter L. M."/>
        </authorList>
    </citation>
    <scope>NUCLEOTIDE SEQUENCE [LARGE SCALE GENOMIC DNA]</scope>
</reference>
<keyword evidence="3" id="KW-1185">Reference proteome</keyword>
<evidence type="ECO:0000256" key="1">
    <source>
        <dbReference type="SAM" id="MobiDB-lite"/>
    </source>
</evidence>
<name>A0A8S1ERP8_9PELO</name>
<gene>
    <name evidence="2" type="ORF">CBOVIS_LOCUS6294</name>
</gene>
<comment type="caution">
    <text evidence="2">The sequence shown here is derived from an EMBL/GenBank/DDBJ whole genome shotgun (WGS) entry which is preliminary data.</text>
</comment>
<feature type="compositionally biased region" description="Low complexity" evidence="1">
    <location>
        <begin position="140"/>
        <end position="149"/>
    </location>
</feature>
<dbReference type="AlphaFoldDB" id="A0A8S1ERP8"/>
<protein>
    <submittedName>
        <fullName evidence="2">Uncharacterized protein</fullName>
    </submittedName>
</protein>
<dbReference type="Proteomes" id="UP000494206">
    <property type="component" value="Unassembled WGS sequence"/>
</dbReference>
<feature type="compositionally biased region" description="Polar residues" evidence="1">
    <location>
        <begin position="210"/>
        <end position="219"/>
    </location>
</feature>
<accession>A0A8S1ERP8</accession>
<evidence type="ECO:0000313" key="2">
    <source>
        <dbReference type="EMBL" id="CAB3403884.1"/>
    </source>
</evidence>
<feature type="compositionally biased region" description="Basic and acidic residues" evidence="1">
    <location>
        <begin position="120"/>
        <end position="133"/>
    </location>
</feature>
<feature type="compositionally biased region" description="Polar residues" evidence="1">
    <location>
        <begin position="189"/>
        <end position="200"/>
    </location>
</feature>